<protein>
    <submittedName>
        <fullName evidence="1">Uncharacterized protein</fullName>
    </submittedName>
</protein>
<organism evidence="1">
    <name type="scientific">Tetraselmis sp. GSL018</name>
    <dbReference type="NCBI Taxonomy" id="582737"/>
    <lineage>
        <taxon>Eukaryota</taxon>
        <taxon>Viridiplantae</taxon>
        <taxon>Chlorophyta</taxon>
        <taxon>core chlorophytes</taxon>
        <taxon>Chlorodendrophyceae</taxon>
        <taxon>Chlorodendrales</taxon>
        <taxon>Chlorodendraceae</taxon>
        <taxon>Tetraselmis</taxon>
    </lineage>
</organism>
<reference evidence="1" key="1">
    <citation type="submission" date="2014-05" db="EMBL/GenBank/DDBJ databases">
        <title>The transcriptome of the halophilic microalga Tetraselmis sp. GSL018 isolated from the Great Salt Lake, Utah.</title>
        <authorList>
            <person name="Jinkerson R.E."/>
            <person name="D'Adamo S."/>
            <person name="Posewitz M.C."/>
        </authorList>
    </citation>
    <scope>NUCLEOTIDE SEQUENCE</scope>
    <source>
        <strain evidence="1">GSL018</strain>
    </source>
</reference>
<evidence type="ECO:0000313" key="1">
    <source>
        <dbReference type="EMBL" id="JAC62179.1"/>
    </source>
</evidence>
<gene>
    <name evidence="1" type="ORF">TSPGSL018_24065</name>
</gene>
<feature type="non-terminal residue" evidence="1">
    <location>
        <position position="1"/>
    </location>
</feature>
<name>A0A061QUS1_9CHLO</name>
<dbReference type="AlphaFoldDB" id="A0A061QUS1"/>
<dbReference type="EMBL" id="GBEZ01024851">
    <property type="protein sequence ID" value="JAC62179.1"/>
    <property type="molecule type" value="Transcribed_RNA"/>
</dbReference>
<sequence length="56" mass="5929">GVLQAAGDNVRVTAGSGKEESWFGSGYSDCVTAMNLVRIAVQLQEFTVDMAYTRAG</sequence>
<proteinExistence type="predicted"/>
<accession>A0A061QUS1</accession>